<feature type="chain" id="PRO_5032365422" description="Protein-glutamine gamma-glutamyltransferase-like C-terminal domain-containing protein" evidence="2">
    <location>
        <begin position="22"/>
        <end position="222"/>
    </location>
</feature>
<keyword evidence="1" id="KW-0472">Membrane</keyword>
<dbReference type="RefSeq" id="WP_184691111.1">
    <property type="nucleotide sequence ID" value="NZ_JACHJN010000004.1"/>
</dbReference>
<dbReference type="Proteomes" id="UP000547510">
    <property type="component" value="Unassembled WGS sequence"/>
</dbReference>
<protein>
    <recommendedName>
        <fullName evidence="3">Protein-glutamine gamma-glutamyltransferase-like C-terminal domain-containing protein</fullName>
    </recommendedName>
</protein>
<accession>A0A841CL32</accession>
<sequence>MRPRLALALLVGIALVVVALAASGTSPVPYVDRDPGDDAAPTNLVSSQPRQVDQVGPSAAGGSLVVVLVVLSVLALVVFIGLITALRTPKRRRRGVGMVAEVTEDGGSTAPDVLVRGAREALEELRTRTGGPPRDAVVLAWLRLEQAAADSGAARAPHETPTEFTGALLARHHVDEDATGALRKVYQRARFGVTEVTDEDSRTAQDALERIVRDLAPARDAG</sequence>
<organism evidence="4 5">
    <name type="scientific">Saccharothrix tamanrassetensis</name>
    <dbReference type="NCBI Taxonomy" id="1051531"/>
    <lineage>
        <taxon>Bacteria</taxon>
        <taxon>Bacillati</taxon>
        <taxon>Actinomycetota</taxon>
        <taxon>Actinomycetes</taxon>
        <taxon>Pseudonocardiales</taxon>
        <taxon>Pseudonocardiaceae</taxon>
        <taxon>Saccharothrix</taxon>
    </lineage>
</organism>
<proteinExistence type="predicted"/>
<evidence type="ECO:0000313" key="5">
    <source>
        <dbReference type="Proteomes" id="UP000547510"/>
    </source>
</evidence>
<reference evidence="4 5" key="1">
    <citation type="submission" date="2020-08" db="EMBL/GenBank/DDBJ databases">
        <title>Genomic Encyclopedia of Type Strains, Phase III (KMG-III): the genomes of soil and plant-associated and newly described type strains.</title>
        <authorList>
            <person name="Whitman W."/>
        </authorList>
    </citation>
    <scope>NUCLEOTIDE SEQUENCE [LARGE SCALE GENOMIC DNA]</scope>
    <source>
        <strain evidence="4 5">CECT 8640</strain>
    </source>
</reference>
<comment type="caution">
    <text evidence="4">The sequence shown here is derived from an EMBL/GenBank/DDBJ whole genome shotgun (WGS) entry which is preliminary data.</text>
</comment>
<keyword evidence="2" id="KW-0732">Signal</keyword>
<evidence type="ECO:0000313" key="4">
    <source>
        <dbReference type="EMBL" id="MBB5956306.1"/>
    </source>
</evidence>
<feature type="transmembrane region" description="Helical" evidence="1">
    <location>
        <begin position="64"/>
        <end position="86"/>
    </location>
</feature>
<dbReference type="EMBL" id="JACHJN010000004">
    <property type="protein sequence ID" value="MBB5956306.1"/>
    <property type="molecule type" value="Genomic_DNA"/>
</dbReference>
<feature type="signal peptide" evidence="2">
    <location>
        <begin position="1"/>
        <end position="21"/>
    </location>
</feature>
<keyword evidence="1" id="KW-1133">Transmembrane helix</keyword>
<dbReference type="InterPro" id="IPR025403">
    <property type="entry name" value="TgpA-like_C"/>
</dbReference>
<gene>
    <name evidence="4" type="ORF">FHS29_002892</name>
</gene>
<keyword evidence="5" id="KW-1185">Reference proteome</keyword>
<keyword evidence="1" id="KW-0812">Transmembrane</keyword>
<dbReference type="Pfam" id="PF13559">
    <property type="entry name" value="DUF4129"/>
    <property type="match status" value="1"/>
</dbReference>
<evidence type="ECO:0000256" key="2">
    <source>
        <dbReference type="SAM" id="SignalP"/>
    </source>
</evidence>
<evidence type="ECO:0000256" key="1">
    <source>
        <dbReference type="SAM" id="Phobius"/>
    </source>
</evidence>
<dbReference type="AlphaFoldDB" id="A0A841CL32"/>
<feature type="domain" description="Protein-glutamine gamma-glutamyltransferase-like C-terminal" evidence="3">
    <location>
        <begin position="140"/>
        <end position="209"/>
    </location>
</feature>
<evidence type="ECO:0000259" key="3">
    <source>
        <dbReference type="Pfam" id="PF13559"/>
    </source>
</evidence>
<name>A0A841CL32_9PSEU</name>